<proteinExistence type="predicted"/>
<dbReference type="PANTHER" id="PTHR11702:SF31">
    <property type="entry name" value="MITOCHONDRIAL RIBOSOME-ASSOCIATED GTPASE 2"/>
    <property type="match status" value="1"/>
</dbReference>
<dbReference type="InterPro" id="IPR006073">
    <property type="entry name" value="GTP-bd"/>
</dbReference>
<reference evidence="6" key="1">
    <citation type="journal article" date="2023" name="Mol. Phylogenet. Evol.">
        <title>Genome-scale phylogeny and comparative genomics of the fungal order Sordariales.</title>
        <authorList>
            <person name="Hensen N."/>
            <person name="Bonometti L."/>
            <person name="Westerberg I."/>
            <person name="Brannstrom I.O."/>
            <person name="Guillou S."/>
            <person name="Cros-Aarteil S."/>
            <person name="Calhoun S."/>
            <person name="Haridas S."/>
            <person name="Kuo A."/>
            <person name="Mondo S."/>
            <person name="Pangilinan J."/>
            <person name="Riley R."/>
            <person name="LaButti K."/>
            <person name="Andreopoulos B."/>
            <person name="Lipzen A."/>
            <person name="Chen C."/>
            <person name="Yan M."/>
            <person name="Daum C."/>
            <person name="Ng V."/>
            <person name="Clum A."/>
            <person name="Steindorff A."/>
            <person name="Ohm R.A."/>
            <person name="Martin F."/>
            <person name="Silar P."/>
            <person name="Natvig D.O."/>
            <person name="Lalanne C."/>
            <person name="Gautier V."/>
            <person name="Ament-Velasquez S.L."/>
            <person name="Kruys A."/>
            <person name="Hutchinson M.I."/>
            <person name="Powell A.J."/>
            <person name="Barry K."/>
            <person name="Miller A.N."/>
            <person name="Grigoriev I.V."/>
            <person name="Debuchy R."/>
            <person name="Gladieux P."/>
            <person name="Hiltunen Thoren M."/>
            <person name="Johannesson H."/>
        </authorList>
    </citation>
    <scope>NUCLEOTIDE SEQUENCE</scope>
    <source>
        <strain evidence="6">CBS 892.96</strain>
    </source>
</reference>
<feature type="region of interest" description="Disordered" evidence="3">
    <location>
        <begin position="181"/>
        <end position="204"/>
    </location>
</feature>
<dbReference type="InterPro" id="IPR031167">
    <property type="entry name" value="G_OBG"/>
</dbReference>
<keyword evidence="1" id="KW-0547">Nucleotide-binding</keyword>
<dbReference type="PANTHER" id="PTHR11702">
    <property type="entry name" value="DEVELOPMENTALLY REGULATED GTP-BINDING PROTEIN-RELATED"/>
    <property type="match status" value="1"/>
</dbReference>
<dbReference type="SUPFAM" id="SSF82051">
    <property type="entry name" value="Obg GTP-binding protein N-terminal domain"/>
    <property type="match status" value="1"/>
</dbReference>
<evidence type="ECO:0000259" key="4">
    <source>
        <dbReference type="PROSITE" id="PS51710"/>
    </source>
</evidence>
<evidence type="ECO:0000313" key="7">
    <source>
        <dbReference type="Proteomes" id="UP001302321"/>
    </source>
</evidence>
<dbReference type="PROSITE" id="PS51710">
    <property type="entry name" value="G_OBG"/>
    <property type="match status" value="1"/>
</dbReference>
<evidence type="ECO:0000256" key="1">
    <source>
        <dbReference type="ARBA" id="ARBA00022741"/>
    </source>
</evidence>
<dbReference type="GO" id="GO:0005525">
    <property type="term" value="F:GTP binding"/>
    <property type="evidence" value="ECO:0007669"/>
    <property type="project" value="UniProtKB-KW"/>
</dbReference>
<dbReference type="GO" id="GO:0005739">
    <property type="term" value="C:mitochondrion"/>
    <property type="evidence" value="ECO:0007669"/>
    <property type="project" value="TreeGrafter"/>
</dbReference>
<keyword evidence="2" id="KW-0342">GTP-binding</keyword>
<dbReference type="AlphaFoldDB" id="A0AAN6WHG9"/>
<evidence type="ECO:0000256" key="2">
    <source>
        <dbReference type="ARBA" id="ARBA00023134"/>
    </source>
</evidence>
<dbReference type="EMBL" id="MU866083">
    <property type="protein sequence ID" value="KAK4181916.1"/>
    <property type="molecule type" value="Genomic_DNA"/>
</dbReference>
<dbReference type="Pfam" id="PF01018">
    <property type="entry name" value="GTP1_OBG"/>
    <property type="match status" value="2"/>
</dbReference>
<dbReference type="SUPFAM" id="SSF52540">
    <property type="entry name" value="P-loop containing nucleoside triphosphate hydrolases"/>
    <property type="match status" value="1"/>
</dbReference>
<evidence type="ECO:0000313" key="6">
    <source>
        <dbReference type="EMBL" id="KAK4181916.1"/>
    </source>
</evidence>
<protein>
    <submittedName>
        <fullName evidence="6">Uncharacterized protein</fullName>
    </submittedName>
</protein>
<accession>A0AAN6WHG9</accession>
<feature type="domain" description="Obg" evidence="5">
    <location>
        <begin position="68"/>
        <end position="298"/>
    </location>
</feature>
<dbReference type="PROSITE" id="PS51883">
    <property type="entry name" value="OBG"/>
    <property type="match status" value="1"/>
</dbReference>
<sequence length="562" mass="61061">MACRGSRSPRVFLPFLYPSIFGPNGSHISRFNLAVNGRRYASTDPSAQNDPEYATTRLNPSPDDYSMPNFADKARLTLHAGPGGHGCISFLREAYMADGPPNGGDGGHGGSIYIQAVHGETSLHKLARRKFVRAGRGKTGQGSAKGGQRGDDVVLSVPVGTIVREISRDDPEAVEEYLTKKRRKRRRDPVPVEMDEDGEPIEDPSRKKWILYPGMSSSERKRVELPDLPNRDRILKQPKAPVYLDLSRPSPRPILLAAGGLGGLGNPHFVSKNLRKPMFATRGEDAMAMEIEMELKLLADVGLVGLPNAGKSTLLRAVSRSRARVGNWAFTTLQPNIGTVVLDDNKGRPVVKSFQTASDDLSDDPWAEPTEPELKQRTKFTIADIPGLIEGAHLDKGLGIAFLRHVERAGVLAFVIDLGNGNAVEALKALWLEVGLYAQMREDEEQQREREAAIDWSASAGEDTQNDFWTSSGVAKTANVGAGLHIAGKPWFVVATKGDLPNTQDNFAELRDYLAAVTRGDEPHPSGVEGAWTNDCAAIPVSAINGHGVDRVIHWTVGLLDG</sequence>
<keyword evidence="7" id="KW-1185">Reference proteome</keyword>
<dbReference type="Proteomes" id="UP001302321">
    <property type="component" value="Unassembled WGS sequence"/>
</dbReference>
<comment type="caution">
    <text evidence="6">The sequence shown here is derived from an EMBL/GenBank/DDBJ whole genome shotgun (WGS) entry which is preliminary data.</text>
</comment>
<dbReference type="CDD" id="cd01898">
    <property type="entry name" value="Obg"/>
    <property type="match status" value="1"/>
</dbReference>
<organism evidence="6 7">
    <name type="scientific">Triangularia setosa</name>
    <dbReference type="NCBI Taxonomy" id="2587417"/>
    <lineage>
        <taxon>Eukaryota</taxon>
        <taxon>Fungi</taxon>
        <taxon>Dikarya</taxon>
        <taxon>Ascomycota</taxon>
        <taxon>Pezizomycotina</taxon>
        <taxon>Sordariomycetes</taxon>
        <taxon>Sordariomycetidae</taxon>
        <taxon>Sordariales</taxon>
        <taxon>Podosporaceae</taxon>
        <taxon>Triangularia</taxon>
    </lineage>
</organism>
<dbReference type="GO" id="GO:0003924">
    <property type="term" value="F:GTPase activity"/>
    <property type="evidence" value="ECO:0007669"/>
    <property type="project" value="InterPro"/>
</dbReference>
<evidence type="ECO:0000256" key="3">
    <source>
        <dbReference type="SAM" id="MobiDB-lite"/>
    </source>
</evidence>
<dbReference type="InterPro" id="IPR045086">
    <property type="entry name" value="OBG_GTPase"/>
</dbReference>
<dbReference type="InterPro" id="IPR036726">
    <property type="entry name" value="GTP1_OBG_dom_sf"/>
</dbReference>
<dbReference type="Pfam" id="PF01926">
    <property type="entry name" value="MMR_HSR1"/>
    <property type="match status" value="1"/>
</dbReference>
<dbReference type="PRINTS" id="PR00326">
    <property type="entry name" value="GTP1OBG"/>
</dbReference>
<dbReference type="Gene3D" id="2.70.210.12">
    <property type="entry name" value="GTP1/OBG domain"/>
    <property type="match status" value="1"/>
</dbReference>
<dbReference type="Gene3D" id="3.40.50.300">
    <property type="entry name" value="P-loop containing nucleotide triphosphate hydrolases"/>
    <property type="match status" value="1"/>
</dbReference>
<dbReference type="InterPro" id="IPR027417">
    <property type="entry name" value="P-loop_NTPase"/>
</dbReference>
<name>A0AAN6WHG9_9PEZI</name>
<gene>
    <name evidence="6" type="ORF">QBC36DRAFT_316878</name>
</gene>
<dbReference type="GO" id="GO:0042254">
    <property type="term" value="P:ribosome biogenesis"/>
    <property type="evidence" value="ECO:0007669"/>
    <property type="project" value="UniProtKB-UniRule"/>
</dbReference>
<dbReference type="InterPro" id="IPR006169">
    <property type="entry name" value="GTP1_OBG_dom"/>
</dbReference>
<feature type="compositionally biased region" description="Acidic residues" evidence="3">
    <location>
        <begin position="193"/>
        <end position="202"/>
    </location>
</feature>
<evidence type="ECO:0000259" key="5">
    <source>
        <dbReference type="PROSITE" id="PS51883"/>
    </source>
</evidence>
<reference evidence="6" key="2">
    <citation type="submission" date="2023-05" db="EMBL/GenBank/DDBJ databases">
        <authorList>
            <consortium name="Lawrence Berkeley National Laboratory"/>
            <person name="Steindorff A."/>
            <person name="Hensen N."/>
            <person name="Bonometti L."/>
            <person name="Westerberg I."/>
            <person name="Brannstrom I.O."/>
            <person name="Guillou S."/>
            <person name="Cros-Aarteil S."/>
            <person name="Calhoun S."/>
            <person name="Haridas S."/>
            <person name="Kuo A."/>
            <person name="Mondo S."/>
            <person name="Pangilinan J."/>
            <person name="Riley R."/>
            <person name="Labutti K."/>
            <person name="Andreopoulos B."/>
            <person name="Lipzen A."/>
            <person name="Chen C."/>
            <person name="Yanf M."/>
            <person name="Daum C."/>
            <person name="Ng V."/>
            <person name="Clum A."/>
            <person name="Ohm R."/>
            <person name="Martin F."/>
            <person name="Silar P."/>
            <person name="Natvig D."/>
            <person name="Lalanne C."/>
            <person name="Gautier V."/>
            <person name="Ament-Velasquez S.L."/>
            <person name="Kruys A."/>
            <person name="Hutchinson M.I."/>
            <person name="Powell A.J."/>
            <person name="Barry K."/>
            <person name="Miller A.N."/>
            <person name="Grigoriev I.V."/>
            <person name="Debuchy R."/>
            <person name="Gladieux P."/>
            <person name="Thoren M.H."/>
            <person name="Johannesson H."/>
        </authorList>
    </citation>
    <scope>NUCLEOTIDE SEQUENCE</scope>
    <source>
        <strain evidence="6">CBS 892.96</strain>
    </source>
</reference>
<feature type="domain" description="OBG-type G" evidence="4">
    <location>
        <begin position="299"/>
        <end position="561"/>
    </location>
</feature>